<dbReference type="Pfam" id="PF00196">
    <property type="entry name" value="GerE"/>
    <property type="match status" value="1"/>
</dbReference>
<dbReference type="GO" id="GO:0003677">
    <property type="term" value="F:DNA binding"/>
    <property type="evidence" value="ECO:0007669"/>
    <property type="project" value="InterPro"/>
</dbReference>
<dbReference type="InterPro" id="IPR027417">
    <property type="entry name" value="P-loop_NTPase"/>
</dbReference>
<dbReference type="Gene3D" id="1.25.40.10">
    <property type="entry name" value="Tetratricopeptide repeat domain"/>
    <property type="match status" value="1"/>
</dbReference>
<dbReference type="Proteomes" id="UP000515947">
    <property type="component" value="Chromosome"/>
</dbReference>
<dbReference type="SMART" id="SM00421">
    <property type="entry name" value="HTH_LUXR"/>
    <property type="match status" value="1"/>
</dbReference>
<dbReference type="Gene3D" id="1.10.10.10">
    <property type="entry name" value="Winged helix-like DNA-binding domain superfamily/Winged helix DNA-binding domain"/>
    <property type="match status" value="1"/>
</dbReference>
<dbReference type="KEGG" id="nmes:H9L09_14910"/>
<dbReference type="GO" id="GO:0006355">
    <property type="term" value="P:regulation of DNA-templated transcription"/>
    <property type="evidence" value="ECO:0007669"/>
    <property type="project" value="InterPro"/>
</dbReference>
<evidence type="ECO:0000313" key="3">
    <source>
        <dbReference type="Proteomes" id="UP000515947"/>
    </source>
</evidence>
<dbReference type="EMBL" id="CP060713">
    <property type="protein sequence ID" value="QNN51820.1"/>
    <property type="molecule type" value="Genomic_DNA"/>
</dbReference>
<reference evidence="2 3" key="1">
    <citation type="submission" date="2020-08" db="EMBL/GenBank/DDBJ databases">
        <title>Genome sequence of Nocardioides mesophilus KACC 16243T.</title>
        <authorList>
            <person name="Hyun D.-W."/>
            <person name="Bae J.-W."/>
        </authorList>
    </citation>
    <scope>NUCLEOTIDE SEQUENCE [LARGE SCALE GENOMIC DNA]</scope>
    <source>
        <strain evidence="2 3">KACC 16243</strain>
    </source>
</reference>
<dbReference type="PROSITE" id="PS50043">
    <property type="entry name" value="HTH_LUXR_2"/>
    <property type="match status" value="1"/>
</dbReference>
<proteinExistence type="predicted"/>
<gene>
    <name evidence="2" type="ORF">H9L09_14910</name>
</gene>
<dbReference type="Gene3D" id="3.40.50.300">
    <property type="entry name" value="P-loop containing nucleotide triphosphate hydrolases"/>
    <property type="match status" value="1"/>
</dbReference>
<keyword evidence="3" id="KW-1185">Reference proteome</keyword>
<dbReference type="SUPFAM" id="SSF46894">
    <property type="entry name" value="C-terminal effector domain of the bipartite response regulators"/>
    <property type="match status" value="1"/>
</dbReference>
<feature type="domain" description="HTH luxR-type" evidence="1">
    <location>
        <begin position="792"/>
        <end position="857"/>
    </location>
</feature>
<dbReference type="InterPro" id="IPR011990">
    <property type="entry name" value="TPR-like_helical_dom_sf"/>
</dbReference>
<sequence>MTTDVPAPEAPAGPGPLVRERLVPRVLATPQAGLCVIRAPLGYGATTLLAQVAHRSHAPVAWVSMSSAETTPDRFRRRLLNALRRAGVDVRRSEATGQDGFATPSLLDAVHDAGDLLVVVDDLDVRLHERVVPELLDFVQGQPLRCRTLVRTRHGTLPGTQRLLTSGRLRVLTERDLALEPAEADALLAAVAPTLSPERARALVEVAEGWLAALTVGLQVLEADEEDPAAWLLGPGLDVLFKTELARLEPDERDLLVRTSVLDELVPDACNALRGKRDSHTVLARLEEQSTLVARSRGTTETYRAHLLFAEYLRRELSRQGRDAVAGAHCAAAEWYLTQGQAEQAIQHFHEAGDLARAMAVLEQHLAPLLDAGRADAVRRWYASTPGPLVGDRHIHELGIAWSALLSGDATAAADALLVVEASVAELQAAAGEVSEDPGSVTVSGPAWLEAEARFLRAFLDVWIGHPDRAVREVDLAREFFGDSWVRGVHQSAAMLAVRARIWVGRHQEARRILAEVARRPRTHEYFRQAAIPSLTAMVAAGEGRAHRAQHLAEQAISWLRTDPYVPYGDLDARLALSGALLDQDRIDESEQEAVTVVQRATGIGHVSYQVLGGLRVAECCSARGRTSEAWDTLDDVRVMLRRVAPGSELRGAADALEARLRVENGDPVRAQRLLRRLPESASRDLLVARLERPDLRRPALRLAQRIRPTTPREAVDLGVLLALCHLRGRPGEADVRLLAAGELAYELGMHRALCGWPEEIQVLTERLARDEASEALARLLSVARTPREGTRTSGASHLSSGELDLLRLLPTVSGNTELAETLGVSVNTVKTRLRRLYAKLEVPNRYEAAAGRRRRGC</sequence>
<name>A0A7G9R895_9ACTN</name>
<evidence type="ECO:0000313" key="2">
    <source>
        <dbReference type="EMBL" id="QNN51820.1"/>
    </source>
</evidence>
<dbReference type="Pfam" id="PF25873">
    <property type="entry name" value="WHD_MalT"/>
    <property type="match status" value="1"/>
</dbReference>
<dbReference type="RefSeq" id="WP_187577663.1">
    <property type="nucleotide sequence ID" value="NZ_CP060713.1"/>
</dbReference>
<protein>
    <recommendedName>
        <fullName evidence="1">HTH luxR-type domain-containing protein</fullName>
    </recommendedName>
</protein>
<accession>A0A7G9R895</accession>
<organism evidence="2 3">
    <name type="scientific">Nocardioides mesophilus</name>
    <dbReference type="NCBI Taxonomy" id="433659"/>
    <lineage>
        <taxon>Bacteria</taxon>
        <taxon>Bacillati</taxon>
        <taxon>Actinomycetota</taxon>
        <taxon>Actinomycetes</taxon>
        <taxon>Propionibacteriales</taxon>
        <taxon>Nocardioidaceae</taxon>
        <taxon>Nocardioides</taxon>
    </lineage>
</organism>
<dbReference type="AlphaFoldDB" id="A0A7G9R895"/>
<dbReference type="SUPFAM" id="SSF52540">
    <property type="entry name" value="P-loop containing nucleoside triphosphate hydrolases"/>
    <property type="match status" value="1"/>
</dbReference>
<dbReference type="InterPro" id="IPR036388">
    <property type="entry name" value="WH-like_DNA-bd_sf"/>
</dbReference>
<dbReference type="InterPro" id="IPR000792">
    <property type="entry name" value="Tscrpt_reg_LuxR_C"/>
</dbReference>
<dbReference type="InterPro" id="IPR059106">
    <property type="entry name" value="WHD_MalT"/>
</dbReference>
<dbReference type="InterPro" id="IPR016032">
    <property type="entry name" value="Sig_transdc_resp-reg_C-effctor"/>
</dbReference>
<dbReference type="CDD" id="cd06170">
    <property type="entry name" value="LuxR_C_like"/>
    <property type="match status" value="1"/>
</dbReference>
<evidence type="ECO:0000259" key="1">
    <source>
        <dbReference type="PROSITE" id="PS50043"/>
    </source>
</evidence>